<evidence type="ECO:0000313" key="2">
    <source>
        <dbReference type="Proteomes" id="UP000322873"/>
    </source>
</evidence>
<sequence length="134" mass="15945">MGREGTTHWHLAFGTLIKLQETYQIIKKKIKKVTWLSLRFTHAPSTILVETQPLRLMLSRDWSPPCHCPIWCFHWYVHRPHTRKNIRLMGIAHQVNMRPLSSVMETRTSGWKGCHQGCRQCQRYHWPSSYQGEH</sequence>
<name>A0A5M9K3K3_MONFR</name>
<evidence type="ECO:0000313" key="1">
    <source>
        <dbReference type="EMBL" id="KAA8576374.1"/>
    </source>
</evidence>
<reference evidence="1 2" key="1">
    <citation type="submission" date="2019-06" db="EMBL/GenBank/DDBJ databases">
        <title>Genome Sequence of the Brown Rot Fungal Pathogen Monilinia fructicola.</title>
        <authorList>
            <person name="De Miccolis Angelini R.M."/>
            <person name="Landi L."/>
            <person name="Abate D."/>
            <person name="Pollastro S."/>
            <person name="Romanazzi G."/>
            <person name="Faretra F."/>
        </authorList>
    </citation>
    <scope>NUCLEOTIDE SEQUENCE [LARGE SCALE GENOMIC DNA]</scope>
    <source>
        <strain evidence="1 2">Mfrc123</strain>
    </source>
</reference>
<dbReference type="EMBL" id="VICG01000001">
    <property type="protein sequence ID" value="KAA8576374.1"/>
    <property type="molecule type" value="Genomic_DNA"/>
</dbReference>
<accession>A0A5M9K3K3</accession>
<keyword evidence="2" id="KW-1185">Reference proteome</keyword>
<protein>
    <submittedName>
        <fullName evidence="1">Uncharacterized protein</fullName>
    </submittedName>
</protein>
<gene>
    <name evidence="1" type="ORF">EYC84_006505</name>
</gene>
<proteinExistence type="predicted"/>
<comment type="caution">
    <text evidence="1">The sequence shown here is derived from an EMBL/GenBank/DDBJ whole genome shotgun (WGS) entry which is preliminary data.</text>
</comment>
<organism evidence="1 2">
    <name type="scientific">Monilinia fructicola</name>
    <name type="common">Brown rot fungus</name>
    <name type="synonym">Ciboria fructicola</name>
    <dbReference type="NCBI Taxonomy" id="38448"/>
    <lineage>
        <taxon>Eukaryota</taxon>
        <taxon>Fungi</taxon>
        <taxon>Dikarya</taxon>
        <taxon>Ascomycota</taxon>
        <taxon>Pezizomycotina</taxon>
        <taxon>Leotiomycetes</taxon>
        <taxon>Helotiales</taxon>
        <taxon>Sclerotiniaceae</taxon>
        <taxon>Monilinia</taxon>
    </lineage>
</organism>
<dbReference type="Proteomes" id="UP000322873">
    <property type="component" value="Unassembled WGS sequence"/>
</dbReference>
<dbReference type="AlphaFoldDB" id="A0A5M9K3K3"/>